<evidence type="ECO:0000259" key="5">
    <source>
        <dbReference type="Pfam" id="PF06271"/>
    </source>
</evidence>
<evidence type="ECO:0000256" key="1">
    <source>
        <dbReference type="ARBA" id="ARBA00004141"/>
    </source>
</evidence>
<evidence type="ECO:0000256" key="2">
    <source>
        <dbReference type="ARBA" id="ARBA00022692"/>
    </source>
</evidence>
<dbReference type="InterPro" id="IPR010432">
    <property type="entry name" value="RDD"/>
</dbReference>
<comment type="caution">
    <text evidence="6">The sequence shown here is derived from an EMBL/GenBank/DDBJ whole genome shotgun (WGS) entry which is preliminary data.</text>
</comment>
<protein>
    <recommendedName>
        <fullName evidence="5">RDD domain-containing protein</fullName>
    </recommendedName>
</protein>
<organism evidence="6 7">
    <name type="scientific">Planococcus antarcticus DSM 14505</name>
    <dbReference type="NCBI Taxonomy" id="1185653"/>
    <lineage>
        <taxon>Bacteria</taxon>
        <taxon>Bacillati</taxon>
        <taxon>Bacillota</taxon>
        <taxon>Bacilli</taxon>
        <taxon>Bacillales</taxon>
        <taxon>Caryophanaceae</taxon>
        <taxon>Planococcus</taxon>
    </lineage>
</organism>
<evidence type="ECO:0000313" key="7">
    <source>
        <dbReference type="Proteomes" id="UP000004725"/>
    </source>
</evidence>
<sequence>MNSVTELTKKRMKAILIDTAISTSVSFAGEPLLKGKVKSRFVYTLVSPTVIFWGLEYAQLRLNGQTIGQKMMSIEVQKEDGGEPTPEQILKRVVHRNTVSPFVYLKDRAQYDAYEGEKFPHGLHSHTVVKEVKNNKF</sequence>
<dbReference type="Pfam" id="PF06271">
    <property type="entry name" value="RDD"/>
    <property type="match status" value="1"/>
</dbReference>
<proteinExistence type="predicted"/>
<keyword evidence="2" id="KW-0812">Transmembrane</keyword>
<evidence type="ECO:0000256" key="4">
    <source>
        <dbReference type="ARBA" id="ARBA00023136"/>
    </source>
</evidence>
<keyword evidence="4" id="KW-0472">Membrane</keyword>
<dbReference type="Proteomes" id="UP000004725">
    <property type="component" value="Unassembled WGS sequence"/>
</dbReference>
<reference evidence="6 7" key="1">
    <citation type="journal article" date="2012" name="J. Bacteriol.">
        <title>Genome Sequence of the Antarctic Psychrophile Bacterium Planococcus antarcticus DSM 14505.</title>
        <authorList>
            <person name="Margolles A."/>
            <person name="Gueimonde M."/>
            <person name="Sanchez B."/>
        </authorList>
    </citation>
    <scope>NUCLEOTIDE SEQUENCE [LARGE SCALE GENOMIC DNA]</scope>
    <source>
        <strain evidence="6 7">DSM 14505</strain>
    </source>
</reference>
<evidence type="ECO:0000256" key="3">
    <source>
        <dbReference type="ARBA" id="ARBA00022989"/>
    </source>
</evidence>
<dbReference type="GO" id="GO:0016020">
    <property type="term" value="C:membrane"/>
    <property type="evidence" value="ECO:0007669"/>
    <property type="project" value="UniProtKB-SubCell"/>
</dbReference>
<name>A0AA87LP81_9BACL</name>
<accession>A0AA87LP81</accession>
<gene>
    <name evidence="6" type="ORF">A1A1_15708</name>
</gene>
<comment type="subcellular location">
    <subcellularLocation>
        <location evidence="1">Membrane</location>
        <topology evidence="1">Multi-pass membrane protein</topology>
    </subcellularLocation>
</comment>
<feature type="domain" description="RDD" evidence="5">
    <location>
        <begin position="10"/>
        <end position="94"/>
    </location>
</feature>
<dbReference type="RefSeq" id="WP_006831096.1">
    <property type="nucleotide sequence ID" value="NZ_AJYB01000065.1"/>
</dbReference>
<dbReference type="EMBL" id="AJYB01000065">
    <property type="protein sequence ID" value="EIM05533.1"/>
    <property type="molecule type" value="Genomic_DNA"/>
</dbReference>
<keyword evidence="3" id="KW-1133">Transmembrane helix</keyword>
<evidence type="ECO:0000313" key="6">
    <source>
        <dbReference type="EMBL" id="EIM05533.1"/>
    </source>
</evidence>
<dbReference type="AlphaFoldDB" id="A0AA87LP81"/>